<gene>
    <name evidence="1" type="ORF">K737_301226</name>
</gene>
<comment type="caution">
    <text evidence="1">The sequence shown here is derived from an EMBL/GenBank/DDBJ whole genome shotgun (WGS) entry which is preliminary data.</text>
</comment>
<evidence type="ECO:0000313" key="1">
    <source>
        <dbReference type="EMBL" id="ETZ04389.1"/>
    </source>
</evidence>
<dbReference type="InterPro" id="IPR006521">
    <property type="entry name" value="Tail_protein_I"/>
</dbReference>
<dbReference type="AlphaFoldDB" id="A0A061JHM6"/>
<reference evidence="1 2" key="1">
    <citation type="journal article" date="2013" name="Genome Announc.">
        <title>Draft Genome Sequence of Holospora undulata Strain HU1, a Micronucleus-Specific Symbiont of the Ciliate Paramecium caudatum.</title>
        <authorList>
            <person name="Dohra H."/>
            <person name="Suzuki H."/>
            <person name="Suzuki T."/>
            <person name="Tanaka K."/>
            <person name="Fujishima M."/>
        </authorList>
    </citation>
    <scope>NUCLEOTIDE SEQUENCE [LARGE SCALE GENOMIC DNA]</scope>
    <source>
        <strain evidence="1 2">HU1</strain>
    </source>
</reference>
<keyword evidence="2" id="KW-1185">Reference proteome</keyword>
<dbReference type="Proteomes" id="UP000026922">
    <property type="component" value="Unassembled WGS sequence"/>
</dbReference>
<dbReference type="RefSeq" id="WP_006302485.1">
    <property type="nucleotide sequence ID" value="NZ_ARPM03000202.1"/>
</dbReference>
<name>A0A061JHM6_9PROT</name>
<sequence>MMLLPPSSSPQEQALVDAISFRVDPGKIRGFKFNPTDSVLPWLIHEYGLGEILAWVPDPRRAIQDGVRFQRIRGTPASLRMALKWMNIENIYIEEEPPGKHFAEFQVGIHDVPNDFFVDNVVALAKLSAPARSRLMRMYNDRYDIRRFMLDSSEFRYDIRRFMLDSSEFGSLLSDYSGVKLSPDGPVLSFGRFNPFEAKSEEVLLKFASARRHHNSTLSDDLYRLDVAFIGETEPHTRNYNGIYERAHIWQNPDPLSPFTPDFEPPLHLAKALIVLSDSWRLGDINACFSVRLEHEIGATFILSADTLSEHVWRISFEEVLESFASNYTENLDAEIVPDVNPHFAKEHSDWLAETLLWPYLSADSLGELELLPYQKRDHFEPSLYEGCLLWHEHRHLNRPWTNLEPIVKQPLTRT</sequence>
<evidence type="ECO:0000313" key="2">
    <source>
        <dbReference type="Proteomes" id="UP000026922"/>
    </source>
</evidence>
<proteinExistence type="predicted"/>
<accession>A0A061JHM6</accession>
<protein>
    <submittedName>
        <fullName evidence="1">Phage tail protein</fullName>
    </submittedName>
</protein>
<dbReference type="Pfam" id="PF09684">
    <property type="entry name" value="Tail_P2_I"/>
    <property type="match status" value="1"/>
</dbReference>
<organism evidence="1 2">
    <name type="scientific">Holospora undulata HU1</name>
    <dbReference type="NCBI Taxonomy" id="1321371"/>
    <lineage>
        <taxon>Bacteria</taxon>
        <taxon>Pseudomonadati</taxon>
        <taxon>Pseudomonadota</taxon>
        <taxon>Alphaproteobacteria</taxon>
        <taxon>Holosporales</taxon>
        <taxon>Holosporaceae</taxon>
        <taxon>Holospora</taxon>
    </lineage>
</organism>
<dbReference type="EMBL" id="ARPM03000202">
    <property type="protein sequence ID" value="ETZ04389.1"/>
    <property type="molecule type" value="Genomic_DNA"/>
</dbReference>